<reference evidence="1" key="1">
    <citation type="submission" date="2022-09" db="EMBL/GenBank/DDBJ databases">
        <title>genome sequence of Deinococcus rubellus.</title>
        <authorList>
            <person name="Srinivasan S."/>
        </authorList>
    </citation>
    <scope>NUCLEOTIDE SEQUENCE</scope>
    <source>
        <strain evidence="1">Ant6</strain>
    </source>
</reference>
<organism evidence="1 2">
    <name type="scientific">Deinococcus rubellus</name>
    <dbReference type="NCBI Taxonomy" id="1889240"/>
    <lineage>
        <taxon>Bacteria</taxon>
        <taxon>Thermotogati</taxon>
        <taxon>Deinococcota</taxon>
        <taxon>Deinococci</taxon>
        <taxon>Deinococcales</taxon>
        <taxon>Deinococcaceae</taxon>
        <taxon>Deinococcus</taxon>
    </lineage>
</organism>
<proteinExistence type="predicted"/>
<accession>A0ABY5YGH1</accession>
<evidence type="ECO:0000313" key="2">
    <source>
        <dbReference type="Proteomes" id="UP001060261"/>
    </source>
</evidence>
<name>A0ABY5YGH1_9DEIO</name>
<sequence length="231" mass="25004">MKKNLVFASRHHQNLPFILGAMTFLSKRLNGEEELLLATAVDPNLTNEQKLDEQAQRMADLLKARQVAGAGDIVIDRDWALAHLGDGNTVPLLEFFRTGVRPEGYVGEGVTFDLPTWGDPIVLGEDGAEINFVSRALSYSEQILLVGAAPELNADGTVKNIDKALRHIADMDAALLNARVPEGTAPIDGHWLLSQLQLSELNQLAVYLTSGEVPVEAVDPNAEPVAEPIPA</sequence>
<dbReference type="RefSeq" id="WP_260560474.1">
    <property type="nucleotide sequence ID" value="NZ_BAABEC010000167.1"/>
</dbReference>
<gene>
    <name evidence="1" type="ORF">N0D28_00525</name>
</gene>
<protein>
    <submittedName>
        <fullName evidence="1">Uncharacterized protein</fullName>
    </submittedName>
</protein>
<keyword evidence="2" id="KW-1185">Reference proteome</keyword>
<dbReference type="EMBL" id="CP104213">
    <property type="protein sequence ID" value="UWX64199.1"/>
    <property type="molecule type" value="Genomic_DNA"/>
</dbReference>
<evidence type="ECO:0000313" key="1">
    <source>
        <dbReference type="EMBL" id="UWX64199.1"/>
    </source>
</evidence>
<dbReference type="Proteomes" id="UP001060261">
    <property type="component" value="Chromosome"/>
</dbReference>